<sequence>MSDVKISGLDDAPPENEGRIIQFNHPFTEYPYTLALYQSGGRFFVITDACKMCGSSLGRGTLKGMYAACAREGHPWHIKTGLCKFDRTQSQPTYRVQLRDDGLYIEI</sequence>
<gene>
    <name evidence="1" type="ORF">NITGR_20028</name>
</gene>
<keyword evidence="2" id="KW-1185">Reference proteome</keyword>
<evidence type="ECO:0008006" key="3">
    <source>
        <dbReference type="Google" id="ProtNLM"/>
    </source>
</evidence>
<organism evidence="1 2">
    <name type="scientific">Nitrospina gracilis (strain 3/211)</name>
    <dbReference type="NCBI Taxonomy" id="1266370"/>
    <lineage>
        <taxon>Bacteria</taxon>
        <taxon>Pseudomonadati</taxon>
        <taxon>Nitrospinota/Tectimicrobiota group</taxon>
        <taxon>Nitrospinota</taxon>
        <taxon>Nitrospinia</taxon>
        <taxon>Nitrospinales</taxon>
        <taxon>Nitrospinaceae</taxon>
        <taxon>Nitrospina</taxon>
    </lineage>
</organism>
<dbReference type="HOGENOM" id="CLU_2207230_0_0_0"/>
<dbReference type="RefSeq" id="WP_005006998.1">
    <property type="nucleotide sequence ID" value="NZ_HG422173.1"/>
</dbReference>
<dbReference type="InterPro" id="IPR036922">
    <property type="entry name" value="Rieske_2Fe-2S_sf"/>
</dbReference>
<dbReference type="Gene3D" id="2.102.10.10">
    <property type="entry name" value="Rieske [2Fe-2S] iron-sulphur domain"/>
    <property type="match status" value="1"/>
</dbReference>
<dbReference type="SUPFAM" id="SSF50022">
    <property type="entry name" value="ISP domain"/>
    <property type="match status" value="1"/>
</dbReference>
<dbReference type="InParanoid" id="M1YXG8"/>
<comment type="caution">
    <text evidence="1">The sequence shown here is derived from an EMBL/GenBank/DDBJ whole genome shotgun (WGS) entry which is preliminary data.</text>
</comment>
<protein>
    <recommendedName>
        <fullName evidence="3">Rieske domain-containing protein</fullName>
    </recommendedName>
</protein>
<proteinExistence type="predicted"/>
<dbReference type="GO" id="GO:0051537">
    <property type="term" value="F:2 iron, 2 sulfur cluster binding"/>
    <property type="evidence" value="ECO:0007669"/>
    <property type="project" value="InterPro"/>
</dbReference>
<dbReference type="OrthoDB" id="147178at2"/>
<reference evidence="1 2" key="1">
    <citation type="journal article" date="2013" name="Front. Microbiol.">
        <title>The genome of Nitrospina gracilis illuminates the metabolism and evolution of the major marine nitrite oxidizer.</title>
        <authorList>
            <person name="Luecker S."/>
            <person name="Nowka B."/>
            <person name="Rattei T."/>
            <person name="Spieck E."/>
            <person name="and Daims H."/>
        </authorList>
    </citation>
    <scope>NUCLEOTIDE SEQUENCE [LARGE SCALE GENOMIC DNA]</scope>
    <source>
        <strain evidence="1 2">3/211</strain>
    </source>
</reference>
<dbReference type="STRING" id="1266370.NITGR_20028"/>
<dbReference type="EMBL" id="CAQJ01000022">
    <property type="protein sequence ID" value="CCQ89993.1"/>
    <property type="molecule type" value="Genomic_DNA"/>
</dbReference>
<evidence type="ECO:0000313" key="2">
    <source>
        <dbReference type="Proteomes" id="UP000011704"/>
    </source>
</evidence>
<dbReference type="AlphaFoldDB" id="M1YXG8"/>
<dbReference type="Proteomes" id="UP000011704">
    <property type="component" value="Unassembled WGS sequence"/>
</dbReference>
<accession>M1YXG8</accession>
<name>M1YXG8_NITG3</name>
<evidence type="ECO:0000313" key="1">
    <source>
        <dbReference type="EMBL" id="CCQ89993.1"/>
    </source>
</evidence>